<organism evidence="1 2">
    <name type="scientific">Blattamonas nauphoetae</name>
    <dbReference type="NCBI Taxonomy" id="2049346"/>
    <lineage>
        <taxon>Eukaryota</taxon>
        <taxon>Metamonada</taxon>
        <taxon>Preaxostyla</taxon>
        <taxon>Oxymonadida</taxon>
        <taxon>Blattamonas</taxon>
    </lineage>
</organism>
<name>A0ABQ9XIN9_9EUKA</name>
<dbReference type="EMBL" id="JARBJD010000142">
    <property type="protein sequence ID" value="KAK2950141.1"/>
    <property type="molecule type" value="Genomic_DNA"/>
</dbReference>
<gene>
    <name evidence="1" type="ORF">BLNAU_14943</name>
</gene>
<protein>
    <submittedName>
        <fullName evidence="1">Uncharacterized protein</fullName>
    </submittedName>
</protein>
<accession>A0ABQ9XIN9</accession>
<proteinExistence type="predicted"/>
<keyword evidence="2" id="KW-1185">Reference proteome</keyword>
<comment type="caution">
    <text evidence="1">The sequence shown here is derived from an EMBL/GenBank/DDBJ whole genome shotgun (WGS) entry which is preliminary data.</text>
</comment>
<reference evidence="1 2" key="1">
    <citation type="journal article" date="2022" name="bioRxiv">
        <title>Genomics of Preaxostyla Flagellates Illuminates Evolutionary Transitions and the Path Towards Mitochondrial Loss.</title>
        <authorList>
            <person name="Novak L.V.F."/>
            <person name="Treitli S.C."/>
            <person name="Pyrih J."/>
            <person name="Halakuc P."/>
            <person name="Pipaliya S.V."/>
            <person name="Vacek V."/>
            <person name="Brzon O."/>
            <person name="Soukal P."/>
            <person name="Eme L."/>
            <person name="Dacks J.B."/>
            <person name="Karnkowska A."/>
            <person name="Elias M."/>
            <person name="Hampl V."/>
        </authorList>
    </citation>
    <scope>NUCLEOTIDE SEQUENCE [LARGE SCALE GENOMIC DNA]</scope>
    <source>
        <strain evidence="1">NAU3</strain>
        <tissue evidence="1">Gut</tissue>
    </source>
</reference>
<dbReference type="Proteomes" id="UP001281761">
    <property type="component" value="Unassembled WGS sequence"/>
</dbReference>
<sequence>MAKINKKIDTSSSQARTDLSFPQQPLLMDSSAFLNWNEEELESESENAVVFHSLVATVKLQHELDASLEAKTVEFLSVVTRKSSEFADDFLDNLASRSDDSSANFIQCIVVLISSASKRIITATMKMFDSLIIHCSIANRLALVTAGLIPQIINTLNPQSLSFAETVDIQINIENIIWFSLGLSTPEDLAQLEIEDDDEQPTVHETVFQQVLIPSEKCICHLCVHRFSIIDSYQSRCFLILIARLLEISPSYQPTMDYVLCLPVFLTIPICLTFFEKDYSIWILLKNMVDAQREWNKKGGVVQQKCKKIDRMLRKEGIEDVMEKKLRNDHHDFYGEWIAKYSIDLNNLLGMNLPESE</sequence>
<evidence type="ECO:0000313" key="1">
    <source>
        <dbReference type="EMBL" id="KAK2950141.1"/>
    </source>
</evidence>
<evidence type="ECO:0000313" key="2">
    <source>
        <dbReference type="Proteomes" id="UP001281761"/>
    </source>
</evidence>